<name>A0A381YLV3_9ZZZZ</name>
<feature type="non-terminal residue" evidence="1">
    <location>
        <position position="1"/>
    </location>
</feature>
<reference evidence="1" key="1">
    <citation type="submission" date="2018-05" db="EMBL/GenBank/DDBJ databases">
        <authorList>
            <person name="Lanie J.A."/>
            <person name="Ng W.-L."/>
            <person name="Kazmierczak K.M."/>
            <person name="Andrzejewski T.M."/>
            <person name="Davidsen T.M."/>
            <person name="Wayne K.J."/>
            <person name="Tettelin H."/>
            <person name="Glass J.I."/>
            <person name="Rusch D."/>
            <person name="Podicherti R."/>
            <person name="Tsui H.-C.T."/>
            <person name="Winkler M.E."/>
        </authorList>
    </citation>
    <scope>NUCLEOTIDE SEQUENCE</scope>
</reference>
<proteinExistence type="predicted"/>
<organism evidence="1">
    <name type="scientific">marine metagenome</name>
    <dbReference type="NCBI Taxonomy" id="408172"/>
    <lineage>
        <taxon>unclassified sequences</taxon>
        <taxon>metagenomes</taxon>
        <taxon>ecological metagenomes</taxon>
    </lineage>
</organism>
<evidence type="ECO:0000313" key="1">
    <source>
        <dbReference type="EMBL" id="SVA77483.1"/>
    </source>
</evidence>
<gene>
    <name evidence="1" type="ORF">METZ01_LOCUS130337</name>
</gene>
<dbReference type="EMBL" id="UINC01018445">
    <property type="protein sequence ID" value="SVA77483.1"/>
    <property type="molecule type" value="Genomic_DNA"/>
</dbReference>
<accession>A0A381YLV3</accession>
<sequence>VLKLFEDRLMITKVGHTVVIPDYAFFKRLFDKTV</sequence>
<evidence type="ECO:0008006" key="2">
    <source>
        <dbReference type="Google" id="ProtNLM"/>
    </source>
</evidence>
<protein>
    <recommendedName>
        <fullName evidence="2">HTH crp-type domain-containing protein</fullName>
    </recommendedName>
</protein>
<dbReference type="AlphaFoldDB" id="A0A381YLV3"/>